<evidence type="ECO:0000313" key="6">
    <source>
        <dbReference type="Proteomes" id="UP000238479"/>
    </source>
</evidence>
<dbReference type="Gramene" id="PRQ28694">
    <property type="protein sequence ID" value="PRQ28694"/>
    <property type="gene ID" value="RchiOBHm_Chr5g0005751"/>
</dbReference>
<dbReference type="InterPro" id="IPR042185">
    <property type="entry name" value="Serpin_sf_2"/>
</dbReference>
<evidence type="ECO:0000259" key="4">
    <source>
        <dbReference type="SMART" id="SM00093"/>
    </source>
</evidence>
<protein>
    <submittedName>
        <fullName evidence="5">Putative Serpin family protein</fullName>
    </submittedName>
</protein>
<evidence type="ECO:0000256" key="1">
    <source>
        <dbReference type="ARBA" id="ARBA00009500"/>
    </source>
</evidence>
<dbReference type="GO" id="GO:0004867">
    <property type="term" value="F:serine-type endopeptidase inhibitor activity"/>
    <property type="evidence" value="ECO:0007669"/>
    <property type="project" value="InterPro"/>
</dbReference>
<accession>A0A2P6Q3F7</accession>
<dbReference type="Pfam" id="PF00079">
    <property type="entry name" value="Serpin"/>
    <property type="match status" value="1"/>
</dbReference>
<keyword evidence="6" id="KW-1185">Reference proteome</keyword>
<name>A0A2P6Q3F7_ROSCH</name>
<dbReference type="SMART" id="SM00093">
    <property type="entry name" value="SERPIN"/>
    <property type="match status" value="1"/>
</dbReference>
<dbReference type="GO" id="GO:0005615">
    <property type="term" value="C:extracellular space"/>
    <property type="evidence" value="ECO:0007669"/>
    <property type="project" value="InterPro"/>
</dbReference>
<dbReference type="Gene3D" id="2.30.39.10">
    <property type="entry name" value="Alpha-1-antitrypsin, domain 1"/>
    <property type="match status" value="1"/>
</dbReference>
<dbReference type="STRING" id="74649.A0A2P6Q3F7"/>
<dbReference type="OrthoDB" id="1063785at2759"/>
<sequence>MFNLKSLSSTELMALRRGSKRARSPSPAPPSFKASKSLRKSIQDQTNVALEITRQLLLTKEVMDMNVVFSPLSIHVVLSMIAAGAKGFNQEEMLNFLRSKSIHELNNLASNVIPLVFADGSEHGGPFLSFANGVWIDESLSIKPSFKNVLDTDYKAALKQVDFKTEPEEVRHEVNSWGERKTNGLIKSILPLGSVSRTTRLILANAVYFKGEWDEEFDASETRVYKFNLLHNGGSVKAPFMTKSSKQFISVFQSFKVLKLPYKQGKDHERMFSMYIFLPNARNGLRALVEKFCSKFEFIDSHLPYIEVPVGEFLIPKFKISCGFEASKLLETLGFSPGSLTEMVDSPEPLHVSDIFHKAFIEVNEKGTEAAAVTAFCFATSSFPPRPPPDPIDFVADHPFLYLIREEVTKTVMFVGHVLNPIED</sequence>
<dbReference type="PANTHER" id="PTHR11461:SF211">
    <property type="entry name" value="GH10112P-RELATED"/>
    <property type="match status" value="1"/>
</dbReference>
<dbReference type="AlphaFoldDB" id="A0A2P6Q3F7"/>
<evidence type="ECO:0000313" key="5">
    <source>
        <dbReference type="EMBL" id="PRQ28694.1"/>
    </source>
</evidence>
<organism evidence="5 6">
    <name type="scientific">Rosa chinensis</name>
    <name type="common">China rose</name>
    <dbReference type="NCBI Taxonomy" id="74649"/>
    <lineage>
        <taxon>Eukaryota</taxon>
        <taxon>Viridiplantae</taxon>
        <taxon>Streptophyta</taxon>
        <taxon>Embryophyta</taxon>
        <taxon>Tracheophyta</taxon>
        <taxon>Spermatophyta</taxon>
        <taxon>Magnoliopsida</taxon>
        <taxon>eudicotyledons</taxon>
        <taxon>Gunneridae</taxon>
        <taxon>Pentapetalae</taxon>
        <taxon>rosids</taxon>
        <taxon>fabids</taxon>
        <taxon>Rosales</taxon>
        <taxon>Rosaceae</taxon>
        <taxon>Rosoideae</taxon>
        <taxon>Rosoideae incertae sedis</taxon>
        <taxon>Rosa</taxon>
    </lineage>
</organism>
<gene>
    <name evidence="5" type="ORF">RchiOBHm_Chr5g0005751</name>
</gene>
<dbReference type="OMA" id="PNNTKMR"/>
<dbReference type="PANTHER" id="PTHR11461">
    <property type="entry name" value="SERINE PROTEASE INHIBITOR, SERPIN"/>
    <property type="match status" value="1"/>
</dbReference>
<evidence type="ECO:0000256" key="3">
    <source>
        <dbReference type="SAM" id="MobiDB-lite"/>
    </source>
</evidence>
<comment type="similarity">
    <text evidence="1 2">Belongs to the serpin family.</text>
</comment>
<dbReference type="InterPro" id="IPR036186">
    <property type="entry name" value="Serpin_sf"/>
</dbReference>
<feature type="region of interest" description="Disordered" evidence="3">
    <location>
        <begin position="15"/>
        <end position="40"/>
    </location>
</feature>
<dbReference type="EMBL" id="PDCK01000043">
    <property type="protein sequence ID" value="PRQ28694.1"/>
    <property type="molecule type" value="Genomic_DNA"/>
</dbReference>
<evidence type="ECO:0000256" key="2">
    <source>
        <dbReference type="RuleBase" id="RU000411"/>
    </source>
</evidence>
<dbReference type="InterPro" id="IPR023796">
    <property type="entry name" value="Serpin_dom"/>
</dbReference>
<dbReference type="PROSITE" id="PS00284">
    <property type="entry name" value="SERPIN"/>
    <property type="match status" value="1"/>
</dbReference>
<dbReference type="SUPFAM" id="SSF56574">
    <property type="entry name" value="Serpins"/>
    <property type="match status" value="1"/>
</dbReference>
<dbReference type="CDD" id="cd02043">
    <property type="entry name" value="serpinP_plants"/>
    <property type="match status" value="1"/>
</dbReference>
<dbReference type="Proteomes" id="UP000238479">
    <property type="component" value="Chromosome 5"/>
</dbReference>
<reference evidence="5 6" key="1">
    <citation type="journal article" date="2018" name="Nat. Genet.">
        <title>The Rosa genome provides new insights in the design of modern roses.</title>
        <authorList>
            <person name="Bendahmane M."/>
        </authorList>
    </citation>
    <scope>NUCLEOTIDE SEQUENCE [LARGE SCALE GENOMIC DNA]</scope>
    <source>
        <strain evidence="6">cv. Old Blush</strain>
    </source>
</reference>
<dbReference type="SMR" id="A0A2P6Q3F7"/>
<feature type="domain" description="Serpin" evidence="4">
    <location>
        <begin position="50"/>
        <end position="421"/>
    </location>
</feature>
<comment type="caution">
    <text evidence="5">The sequence shown here is derived from an EMBL/GenBank/DDBJ whole genome shotgun (WGS) entry which is preliminary data.</text>
</comment>
<dbReference type="InterPro" id="IPR023795">
    <property type="entry name" value="Serpin_CS"/>
</dbReference>
<dbReference type="InterPro" id="IPR000215">
    <property type="entry name" value="Serpin_fam"/>
</dbReference>
<dbReference type="InterPro" id="IPR042178">
    <property type="entry name" value="Serpin_sf_1"/>
</dbReference>
<dbReference type="Gene3D" id="3.30.497.10">
    <property type="entry name" value="Antithrombin, subunit I, domain 2"/>
    <property type="match status" value="1"/>
</dbReference>
<proteinExistence type="inferred from homology"/>